<feature type="region of interest" description="Disordered" evidence="1">
    <location>
        <begin position="34"/>
        <end position="75"/>
    </location>
</feature>
<accession>U7V2D4</accession>
<dbReference type="AlphaFoldDB" id="U7V2D4"/>
<feature type="signal peptide" evidence="2">
    <location>
        <begin position="1"/>
        <end position="30"/>
    </location>
</feature>
<evidence type="ECO:0000256" key="2">
    <source>
        <dbReference type="SAM" id="SignalP"/>
    </source>
</evidence>
<dbReference type="HOGENOM" id="CLU_2677120_0_0_11"/>
<feature type="compositionally biased region" description="Polar residues" evidence="1">
    <location>
        <begin position="42"/>
        <end position="75"/>
    </location>
</feature>
<evidence type="ECO:0000256" key="1">
    <source>
        <dbReference type="SAM" id="MobiDB-lite"/>
    </source>
</evidence>
<reference evidence="3 4" key="1">
    <citation type="submission" date="2013-08" db="EMBL/GenBank/DDBJ databases">
        <authorList>
            <person name="Weinstock G."/>
            <person name="Sodergren E."/>
            <person name="Wylie T."/>
            <person name="Fulton L."/>
            <person name="Fulton R."/>
            <person name="Fronick C."/>
            <person name="O'Laughlin M."/>
            <person name="Godfrey J."/>
            <person name="Miner T."/>
            <person name="Herter B."/>
            <person name="Appelbaum E."/>
            <person name="Cordes M."/>
            <person name="Lek S."/>
            <person name="Wollam A."/>
            <person name="Pepin K.H."/>
            <person name="Palsikar V.B."/>
            <person name="Mitreva M."/>
            <person name="Wilson R.K."/>
        </authorList>
    </citation>
    <scope>NUCLEOTIDE SEQUENCE [LARGE SCALE GENOMIC DNA]</scope>
    <source>
        <strain evidence="3 4">F0184</strain>
    </source>
</reference>
<name>U7V2D4_9MICC</name>
<gene>
    <name evidence="3" type="ORF">HMPREF0742_01779</name>
</gene>
<evidence type="ECO:0008006" key="5">
    <source>
        <dbReference type="Google" id="ProtNLM"/>
    </source>
</evidence>
<proteinExistence type="predicted"/>
<evidence type="ECO:0000313" key="4">
    <source>
        <dbReference type="Proteomes" id="UP000017174"/>
    </source>
</evidence>
<dbReference type="EMBL" id="AXZG01000051">
    <property type="protein sequence ID" value="ERT65666.1"/>
    <property type="molecule type" value="Genomic_DNA"/>
</dbReference>
<keyword evidence="2" id="KW-0732">Signal</keyword>
<evidence type="ECO:0000313" key="3">
    <source>
        <dbReference type="EMBL" id="ERT65666.1"/>
    </source>
</evidence>
<feature type="non-terminal residue" evidence="3">
    <location>
        <position position="75"/>
    </location>
</feature>
<comment type="caution">
    <text evidence="3">The sequence shown here is derived from an EMBL/GenBank/DDBJ whole genome shotgun (WGS) entry which is preliminary data.</text>
</comment>
<dbReference type="Proteomes" id="UP000017174">
    <property type="component" value="Unassembled WGS sequence"/>
</dbReference>
<protein>
    <recommendedName>
        <fullName evidence="5">Tat pathway signal sequence domain protein</fullName>
    </recommendedName>
</protein>
<feature type="chain" id="PRO_5038457551" description="Tat pathway signal sequence domain protein" evidence="2">
    <location>
        <begin position="31"/>
        <end position="75"/>
    </location>
</feature>
<sequence length="75" mass="7464">MMVEPNADRVVPRRRALLLAGVGLGTFALAACSGGNKAAEQESGSSAVDTPQDSGSVSPSASGEASNTPDPSFSK</sequence>
<organism evidence="3 4">
    <name type="scientific">Rothia aeria F0184</name>
    <dbReference type="NCBI Taxonomy" id="888019"/>
    <lineage>
        <taxon>Bacteria</taxon>
        <taxon>Bacillati</taxon>
        <taxon>Actinomycetota</taxon>
        <taxon>Actinomycetes</taxon>
        <taxon>Micrococcales</taxon>
        <taxon>Micrococcaceae</taxon>
        <taxon>Rothia</taxon>
    </lineage>
</organism>